<evidence type="ECO:0000313" key="3">
    <source>
        <dbReference type="Proteomes" id="UP000003781"/>
    </source>
</evidence>
<comment type="caution">
    <text evidence="2">The sequence shown here is derived from an EMBL/GenBank/DDBJ whole genome shotgun (WGS) entry which is preliminary data.</text>
</comment>
<feature type="region of interest" description="Disordered" evidence="1">
    <location>
        <begin position="51"/>
        <end position="80"/>
    </location>
</feature>
<accession>A3INA2</accession>
<proteinExistence type="predicted"/>
<keyword evidence="3" id="KW-1185">Reference proteome</keyword>
<organism evidence="2 3">
    <name type="scientific">Crocosphaera chwakensis CCY0110</name>
    <dbReference type="NCBI Taxonomy" id="391612"/>
    <lineage>
        <taxon>Bacteria</taxon>
        <taxon>Bacillati</taxon>
        <taxon>Cyanobacteriota</taxon>
        <taxon>Cyanophyceae</taxon>
        <taxon>Oscillatoriophycideae</taxon>
        <taxon>Chroococcales</taxon>
        <taxon>Aphanothecaceae</taxon>
        <taxon>Crocosphaera</taxon>
        <taxon>Crocosphaera chwakensis</taxon>
    </lineage>
</organism>
<evidence type="ECO:0000313" key="2">
    <source>
        <dbReference type="EMBL" id="EAZ92079.1"/>
    </source>
</evidence>
<gene>
    <name evidence="2" type="ORF">CY0110_00435</name>
</gene>
<name>A3INA2_9CHRO</name>
<reference evidence="2 3" key="1">
    <citation type="submission" date="2007-03" db="EMBL/GenBank/DDBJ databases">
        <authorList>
            <person name="Stal L."/>
            <person name="Ferriera S."/>
            <person name="Johnson J."/>
            <person name="Kravitz S."/>
            <person name="Beeson K."/>
            <person name="Sutton G."/>
            <person name="Rogers Y.-H."/>
            <person name="Friedman R."/>
            <person name="Frazier M."/>
            <person name="Venter J.C."/>
        </authorList>
    </citation>
    <scope>NUCLEOTIDE SEQUENCE [LARGE SCALE GENOMIC DNA]</scope>
    <source>
        <strain evidence="2 3">CCY0110</strain>
    </source>
</reference>
<dbReference type="AlphaFoldDB" id="A3INA2"/>
<dbReference type="eggNOG" id="ENOG5030QGH">
    <property type="taxonomic scope" value="Bacteria"/>
</dbReference>
<protein>
    <submittedName>
        <fullName evidence="2">Uncharacterized protein</fullName>
    </submittedName>
</protein>
<sequence>MKPLGSIILVLGLIFVAAGDSFLPKPLSTVSKNARTYVNNIFLSFTPDTDFEKPSKQRDAQVEDMEERVQGNRGELIKRP</sequence>
<dbReference type="RefSeq" id="WP_008274866.1">
    <property type="nucleotide sequence ID" value="NZ_AAXW01000009.1"/>
</dbReference>
<evidence type="ECO:0000256" key="1">
    <source>
        <dbReference type="SAM" id="MobiDB-lite"/>
    </source>
</evidence>
<dbReference type="OrthoDB" id="468366at2"/>
<dbReference type="Proteomes" id="UP000003781">
    <property type="component" value="Unassembled WGS sequence"/>
</dbReference>
<dbReference type="EMBL" id="AAXW01000009">
    <property type="protein sequence ID" value="EAZ92079.1"/>
    <property type="molecule type" value="Genomic_DNA"/>
</dbReference>